<protein>
    <submittedName>
        <fullName evidence="2">Uncharacterized protein</fullName>
    </submittedName>
</protein>
<evidence type="ECO:0000313" key="1">
    <source>
        <dbReference type="Proteomes" id="UP000887565"/>
    </source>
</evidence>
<accession>A0A915JLC0</accession>
<dbReference type="AlphaFoldDB" id="A0A915JLC0"/>
<reference evidence="2" key="1">
    <citation type="submission" date="2022-11" db="UniProtKB">
        <authorList>
            <consortium name="WormBaseParasite"/>
        </authorList>
    </citation>
    <scope>IDENTIFICATION</scope>
</reference>
<sequence>MAGYWLRSAGVNADGQFLGQIHYLLVSAAWEQFIEGGWFMNCLNIGMHKEISTDDRLIIIVVVEDYTFDHMFAEYIFYCDDNWAMGVNDSAIRDFDFATYWELE</sequence>
<name>A0A915JLC0_ROMCU</name>
<dbReference type="WBParaSite" id="nRc.2.0.1.t26989-RA">
    <property type="protein sequence ID" value="nRc.2.0.1.t26989-RA"/>
    <property type="gene ID" value="nRc.2.0.1.g26989"/>
</dbReference>
<proteinExistence type="predicted"/>
<dbReference type="Proteomes" id="UP000887565">
    <property type="component" value="Unplaced"/>
</dbReference>
<evidence type="ECO:0000313" key="2">
    <source>
        <dbReference type="WBParaSite" id="nRc.2.0.1.t26989-RA"/>
    </source>
</evidence>
<organism evidence="1 2">
    <name type="scientific">Romanomermis culicivorax</name>
    <name type="common">Nematode worm</name>
    <dbReference type="NCBI Taxonomy" id="13658"/>
    <lineage>
        <taxon>Eukaryota</taxon>
        <taxon>Metazoa</taxon>
        <taxon>Ecdysozoa</taxon>
        <taxon>Nematoda</taxon>
        <taxon>Enoplea</taxon>
        <taxon>Dorylaimia</taxon>
        <taxon>Mermithida</taxon>
        <taxon>Mermithoidea</taxon>
        <taxon>Mermithidae</taxon>
        <taxon>Romanomermis</taxon>
    </lineage>
</organism>
<keyword evidence="1" id="KW-1185">Reference proteome</keyword>